<dbReference type="EMBL" id="CP111028">
    <property type="protein sequence ID" value="WAR31974.1"/>
    <property type="molecule type" value="Genomic_DNA"/>
</dbReference>
<feature type="region of interest" description="Disordered" evidence="1">
    <location>
        <begin position="492"/>
        <end position="532"/>
    </location>
</feature>
<organism evidence="2 3">
    <name type="scientific">Mya arenaria</name>
    <name type="common">Soft-shell clam</name>
    <dbReference type="NCBI Taxonomy" id="6604"/>
    <lineage>
        <taxon>Eukaryota</taxon>
        <taxon>Metazoa</taxon>
        <taxon>Spiralia</taxon>
        <taxon>Lophotrochozoa</taxon>
        <taxon>Mollusca</taxon>
        <taxon>Bivalvia</taxon>
        <taxon>Autobranchia</taxon>
        <taxon>Heteroconchia</taxon>
        <taxon>Euheterodonta</taxon>
        <taxon>Imparidentia</taxon>
        <taxon>Neoheterodontei</taxon>
        <taxon>Myida</taxon>
        <taxon>Myoidea</taxon>
        <taxon>Myidae</taxon>
        <taxon>Mya</taxon>
    </lineage>
</organism>
<gene>
    <name evidence="2" type="ORF">MAR_034516</name>
</gene>
<evidence type="ECO:0000256" key="1">
    <source>
        <dbReference type="SAM" id="MobiDB-lite"/>
    </source>
</evidence>
<reference evidence="2" key="1">
    <citation type="submission" date="2022-11" db="EMBL/GenBank/DDBJ databases">
        <title>Centuries of genome instability and evolution in soft-shell clam transmissible cancer (bioRxiv).</title>
        <authorList>
            <person name="Hart S.F.M."/>
            <person name="Yonemitsu M.A."/>
            <person name="Giersch R.M."/>
            <person name="Beal B.F."/>
            <person name="Arriagada G."/>
            <person name="Davis B.W."/>
            <person name="Ostrander E.A."/>
            <person name="Goff S.P."/>
            <person name="Metzger M.J."/>
        </authorList>
    </citation>
    <scope>NUCLEOTIDE SEQUENCE</scope>
    <source>
        <strain evidence="2">MELC-2E11</strain>
        <tissue evidence="2">Siphon/mantle</tissue>
    </source>
</reference>
<feature type="compositionally biased region" description="Basic and acidic residues" evidence="1">
    <location>
        <begin position="523"/>
        <end position="532"/>
    </location>
</feature>
<protein>
    <submittedName>
        <fullName evidence="2">Uncharacterized protein</fullName>
    </submittedName>
</protein>
<name>A0ABY7GF54_MYAAR</name>
<evidence type="ECO:0000313" key="2">
    <source>
        <dbReference type="EMBL" id="WAR31974.1"/>
    </source>
</evidence>
<dbReference type="Proteomes" id="UP001164746">
    <property type="component" value="Chromosome 17"/>
</dbReference>
<feature type="compositionally biased region" description="Basic and acidic residues" evidence="1">
    <location>
        <begin position="492"/>
        <end position="501"/>
    </location>
</feature>
<proteinExistence type="predicted"/>
<sequence>MLGETRVPGCGHAGRDEGTRMWSCWVRRGYPEVVMLGETRVPGGGHAGRDEGTRRWSCWARRGYPEVVMLGETRVPGGGHAGRDEGTRRWSCWARRGYPEVVMLGETRLPGGGHAGRDEGTRRWSCWARRGYPEGVMLGETRVPGEVLMKLFALYATEGGCSPFQFMTANKDLLEALNTITPDEVKRIYKDFEHRFDSLEGELLVKIVRGLFYPQIQEKESDLKLIQRCLEYYAVRGNISTKDERFRVEWGHLKAATLSVAELASGEEFQRQVDEKICRLGNDPCALSNYDILMMKHKRGIRQVPEDDTAWIDRIRSKHLIDEYEEYQDVFSRAEPNRTDWITDRFVTTWFVYAAESPCFPELQNFLKHYQFICIEVNDKDVLFSPFIEHFRDNMMIISHVFFFIGHSSSNEFVEKVFNVMDAHLEEIGYSKFTVLMPDEESDTTKAAREMIYRLPGVQVDCLQYQPWTRVVIYESKILSLREPVVRETRAERTDSKRLYSRESFAPDAQDGDETPQTVRTVEPVEKRQKLN</sequence>
<accession>A0ABY7GF54</accession>
<evidence type="ECO:0000313" key="3">
    <source>
        <dbReference type="Proteomes" id="UP001164746"/>
    </source>
</evidence>
<keyword evidence="3" id="KW-1185">Reference proteome</keyword>